<gene>
    <name evidence="6" type="ORF">COX83_04715</name>
</gene>
<evidence type="ECO:0000313" key="6">
    <source>
        <dbReference type="EMBL" id="PIZ92277.1"/>
    </source>
</evidence>
<evidence type="ECO:0000313" key="7">
    <source>
        <dbReference type="Proteomes" id="UP000230078"/>
    </source>
</evidence>
<dbReference type="Proteomes" id="UP000230078">
    <property type="component" value="Unassembled WGS sequence"/>
</dbReference>
<dbReference type="GO" id="GO:0005524">
    <property type="term" value="F:ATP binding"/>
    <property type="evidence" value="ECO:0007669"/>
    <property type="project" value="UniProtKB-UniRule"/>
</dbReference>
<dbReference type="GO" id="GO:0016874">
    <property type="term" value="F:ligase activity"/>
    <property type="evidence" value="ECO:0007669"/>
    <property type="project" value="UniProtKB-KW"/>
</dbReference>
<dbReference type="PROSITE" id="PS50975">
    <property type="entry name" value="ATP_GRASP"/>
    <property type="match status" value="1"/>
</dbReference>
<dbReference type="PANTHER" id="PTHR43585">
    <property type="entry name" value="FUMIPYRROLE BIOSYNTHESIS PROTEIN C"/>
    <property type="match status" value="1"/>
</dbReference>
<dbReference type="Gene3D" id="3.30.470.20">
    <property type="entry name" value="ATP-grasp fold, B domain"/>
    <property type="match status" value="1"/>
</dbReference>
<comment type="caution">
    <text evidence="6">The sequence shown here is derived from an EMBL/GenBank/DDBJ whole genome shotgun (WGS) entry which is preliminary data.</text>
</comment>
<dbReference type="InterPro" id="IPR052032">
    <property type="entry name" value="ATP-dep_AA_Ligase"/>
</dbReference>
<keyword evidence="3 4" id="KW-0067">ATP-binding</keyword>
<dbReference type="SUPFAM" id="SSF56059">
    <property type="entry name" value="Glutathione synthetase ATP-binding domain-like"/>
    <property type="match status" value="1"/>
</dbReference>
<evidence type="ECO:0000256" key="3">
    <source>
        <dbReference type="ARBA" id="ARBA00022840"/>
    </source>
</evidence>
<dbReference type="InterPro" id="IPR011761">
    <property type="entry name" value="ATP-grasp"/>
</dbReference>
<keyword evidence="2 4" id="KW-0547">Nucleotide-binding</keyword>
<evidence type="ECO:0000256" key="1">
    <source>
        <dbReference type="ARBA" id="ARBA00022598"/>
    </source>
</evidence>
<accession>A0A2M7V201</accession>
<dbReference type="AlphaFoldDB" id="A0A2M7V201"/>
<dbReference type="GO" id="GO:0046872">
    <property type="term" value="F:metal ion binding"/>
    <property type="evidence" value="ECO:0007669"/>
    <property type="project" value="InterPro"/>
</dbReference>
<evidence type="ECO:0000256" key="4">
    <source>
        <dbReference type="PROSITE-ProRule" id="PRU00409"/>
    </source>
</evidence>
<sequence length="455" mass="51683">MKKTTNNLLVPLALVGKLYDHMIKVVKPSEELNEKNIILYVGKLFPHMYAALRAFEKAEDRTFRLGLIYDNKTKLDEFTEKIVDKLDIVIPCDFSSDTAIQEALAPFQDEILVLTTRSEDQITAFARIVPYVPFVHAPTETSLLWATDKIAMRKHLRSYNKNITPSFMVVKDTEKKSIQAVHETLTFPVIVKPAGLAASRLVGICYHKEELSDFLKRVFKEIETVYKEDGGNGIPKVLVEEFMEGQQYSIDVYVTDVGRMYFCPMVSVKTGKAIGFDDFFGYLQMTPTLLNEESIAQAEQVAEQAIRAMALRSTTVHVELLKTEQGWKVIELGPRIGGFRHMLYEAAFDFNHTANDILIRLPKKPHINKKEHGYAAAMKFFAKEEGKLIKLGGIKKIQELKSLKKIYINKKVGDSCKFAKHGGSSVFNIILVNKNRSELLADIRRLEQTVDIQVE</sequence>
<reference evidence="7" key="1">
    <citation type="submission" date="2017-09" db="EMBL/GenBank/DDBJ databases">
        <title>Depth-based differentiation of microbial function through sediment-hosted aquifers and enrichment of novel symbionts in the deep terrestrial subsurface.</title>
        <authorList>
            <person name="Probst A.J."/>
            <person name="Ladd B."/>
            <person name="Jarett J.K."/>
            <person name="Geller-Mcgrath D.E."/>
            <person name="Sieber C.M.K."/>
            <person name="Emerson J.B."/>
            <person name="Anantharaman K."/>
            <person name="Thomas B.C."/>
            <person name="Malmstrom R."/>
            <person name="Stieglmeier M."/>
            <person name="Klingl A."/>
            <person name="Woyke T."/>
            <person name="Ryan C.M."/>
            <person name="Banfield J.F."/>
        </authorList>
    </citation>
    <scope>NUCLEOTIDE SEQUENCE [LARGE SCALE GENOMIC DNA]</scope>
</reference>
<name>A0A2M7V201_9BACT</name>
<organism evidence="6 7">
    <name type="scientific">Candidatus Magasanikbacteria bacterium CG_4_10_14_0_2_um_filter_41_31</name>
    <dbReference type="NCBI Taxonomy" id="1974639"/>
    <lineage>
        <taxon>Bacteria</taxon>
        <taxon>Candidatus Magasanikiibacteriota</taxon>
    </lineage>
</organism>
<feature type="domain" description="ATP-grasp" evidence="5">
    <location>
        <begin position="154"/>
        <end position="361"/>
    </location>
</feature>
<dbReference type="Pfam" id="PF13535">
    <property type="entry name" value="ATP-grasp_4"/>
    <property type="match status" value="1"/>
</dbReference>
<keyword evidence="1" id="KW-0436">Ligase</keyword>
<dbReference type="SMART" id="SM01209">
    <property type="entry name" value="GARS_A"/>
    <property type="match status" value="1"/>
</dbReference>
<evidence type="ECO:0000259" key="5">
    <source>
        <dbReference type="PROSITE" id="PS50975"/>
    </source>
</evidence>
<dbReference type="PANTHER" id="PTHR43585:SF2">
    <property type="entry name" value="ATP-GRASP ENZYME FSQD"/>
    <property type="match status" value="1"/>
</dbReference>
<protein>
    <recommendedName>
        <fullName evidence="5">ATP-grasp domain-containing protein</fullName>
    </recommendedName>
</protein>
<proteinExistence type="predicted"/>
<dbReference type="EMBL" id="PFPI01000063">
    <property type="protein sequence ID" value="PIZ92277.1"/>
    <property type="molecule type" value="Genomic_DNA"/>
</dbReference>
<evidence type="ECO:0000256" key="2">
    <source>
        <dbReference type="ARBA" id="ARBA00022741"/>
    </source>
</evidence>